<dbReference type="EMBL" id="JAVIZX010000001">
    <property type="protein sequence ID" value="MDR6214425.1"/>
    <property type="molecule type" value="Genomic_DNA"/>
</dbReference>
<accession>A0ABU1IB29</accession>
<evidence type="ECO:0000256" key="2">
    <source>
        <dbReference type="SAM" id="Phobius"/>
    </source>
</evidence>
<protein>
    <submittedName>
        <fullName evidence="3">Uncharacterized protein</fullName>
    </submittedName>
</protein>
<evidence type="ECO:0000256" key="1">
    <source>
        <dbReference type="SAM" id="MobiDB-lite"/>
    </source>
</evidence>
<feature type="transmembrane region" description="Helical" evidence="2">
    <location>
        <begin position="32"/>
        <end position="53"/>
    </location>
</feature>
<sequence>MPPIPSAESRIERSDPPIHPRQVPAGQDRRRAVWIILASLALSALVTLGGWLLSGAGGEESPYVPGARSATGSDAPAIPLPPAR</sequence>
<feature type="compositionally biased region" description="Basic and acidic residues" evidence="1">
    <location>
        <begin position="9"/>
        <end position="18"/>
    </location>
</feature>
<evidence type="ECO:0000313" key="3">
    <source>
        <dbReference type="EMBL" id="MDR6214425.1"/>
    </source>
</evidence>
<keyword evidence="4" id="KW-1185">Reference proteome</keyword>
<name>A0ABU1IB29_9BURK</name>
<gene>
    <name evidence="3" type="ORF">QE399_002114</name>
</gene>
<dbReference type="Proteomes" id="UP001267710">
    <property type="component" value="Unassembled WGS sequence"/>
</dbReference>
<feature type="region of interest" description="Disordered" evidence="1">
    <location>
        <begin position="1"/>
        <end position="25"/>
    </location>
</feature>
<evidence type="ECO:0000313" key="4">
    <source>
        <dbReference type="Proteomes" id="UP001267710"/>
    </source>
</evidence>
<organism evidence="3 4">
    <name type="scientific">Paracidovorax wautersii</name>
    <dbReference type="NCBI Taxonomy" id="1177982"/>
    <lineage>
        <taxon>Bacteria</taxon>
        <taxon>Pseudomonadati</taxon>
        <taxon>Pseudomonadota</taxon>
        <taxon>Betaproteobacteria</taxon>
        <taxon>Burkholderiales</taxon>
        <taxon>Comamonadaceae</taxon>
        <taxon>Paracidovorax</taxon>
    </lineage>
</organism>
<keyword evidence="2" id="KW-0472">Membrane</keyword>
<feature type="region of interest" description="Disordered" evidence="1">
    <location>
        <begin position="60"/>
        <end position="84"/>
    </location>
</feature>
<comment type="caution">
    <text evidence="3">The sequence shown here is derived from an EMBL/GenBank/DDBJ whole genome shotgun (WGS) entry which is preliminary data.</text>
</comment>
<proteinExistence type="predicted"/>
<keyword evidence="2" id="KW-0812">Transmembrane</keyword>
<reference evidence="3 4" key="1">
    <citation type="submission" date="2023-08" db="EMBL/GenBank/DDBJ databases">
        <title>Functional and genomic diversity of the sorghum phyllosphere microbiome.</title>
        <authorList>
            <person name="Shade A."/>
        </authorList>
    </citation>
    <scope>NUCLEOTIDE SEQUENCE [LARGE SCALE GENOMIC DNA]</scope>
    <source>
        <strain evidence="3 4">SORGH_AS_0335</strain>
    </source>
</reference>
<keyword evidence="2" id="KW-1133">Transmembrane helix</keyword>